<proteinExistence type="predicted"/>
<dbReference type="InterPro" id="IPR008554">
    <property type="entry name" value="Glutaredoxin-like"/>
</dbReference>
<evidence type="ECO:0000313" key="2">
    <source>
        <dbReference type="Proteomes" id="UP000267430"/>
    </source>
</evidence>
<reference evidence="1 2" key="1">
    <citation type="submission" date="2018-12" db="EMBL/GenBank/DDBJ databases">
        <title>Bacillus chawlae sp. nov., Bacillus glennii sp. nov., and Bacillus saganii sp. nov. Isolated from the Vehicle Assembly Building at Kennedy Space Center where the Viking Spacecraft were Assembled.</title>
        <authorList>
            <person name="Seuylemezian A."/>
            <person name="Vaishampayan P."/>
        </authorList>
    </citation>
    <scope>NUCLEOTIDE SEQUENCE [LARGE SCALE GENOMIC DNA]</scope>
    <source>
        <strain evidence="1 2">L5</strain>
    </source>
</reference>
<dbReference type="RefSeq" id="WP_126863317.1">
    <property type="nucleotide sequence ID" value="NZ_JAUSTX010000013.1"/>
</dbReference>
<dbReference type="Proteomes" id="UP000267430">
    <property type="component" value="Unassembled WGS sequence"/>
</dbReference>
<sequence>MQGELLLYSRVKCPLCDKAKDILDELVKEIGISYKEIDIYSDDDLIERFGLMIPVLEWQGEILQYGNIDKYGLLNRLQK</sequence>
<dbReference type="OrthoDB" id="32865at2"/>
<gene>
    <name evidence="1" type="ORF">ELQ35_02595</name>
</gene>
<protein>
    <submittedName>
        <fullName evidence="1">Glutaredoxin family protein</fullName>
    </submittedName>
</protein>
<organism evidence="1 2">
    <name type="scientific">Peribacillus cavernae</name>
    <dbReference type="NCBI Taxonomy" id="1674310"/>
    <lineage>
        <taxon>Bacteria</taxon>
        <taxon>Bacillati</taxon>
        <taxon>Bacillota</taxon>
        <taxon>Bacilli</taxon>
        <taxon>Bacillales</taxon>
        <taxon>Bacillaceae</taxon>
        <taxon>Peribacillus</taxon>
    </lineage>
</organism>
<dbReference type="InterPro" id="IPR036249">
    <property type="entry name" value="Thioredoxin-like_sf"/>
</dbReference>
<name>A0A3S0U1F3_9BACI</name>
<accession>A0A3S0U1F3</accession>
<dbReference type="Gene3D" id="3.40.30.10">
    <property type="entry name" value="Glutaredoxin"/>
    <property type="match status" value="1"/>
</dbReference>
<keyword evidence="2" id="KW-1185">Reference proteome</keyword>
<comment type="caution">
    <text evidence="1">The sequence shown here is derived from an EMBL/GenBank/DDBJ whole genome shotgun (WGS) entry which is preliminary data.</text>
</comment>
<evidence type="ECO:0000313" key="1">
    <source>
        <dbReference type="EMBL" id="RUQ32117.1"/>
    </source>
</evidence>
<dbReference type="EMBL" id="RYZZ01000003">
    <property type="protein sequence ID" value="RUQ32117.1"/>
    <property type="molecule type" value="Genomic_DNA"/>
</dbReference>
<dbReference type="Pfam" id="PF05768">
    <property type="entry name" value="Glrx-like"/>
    <property type="match status" value="1"/>
</dbReference>
<dbReference type="SUPFAM" id="SSF52833">
    <property type="entry name" value="Thioredoxin-like"/>
    <property type="match status" value="1"/>
</dbReference>
<dbReference type="AlphaFoldDB" id="A0A3S0U1F3"/>